<gene>
    <name evidence="1" type="ORF">BSIN_4140</name>
</gene>
<organism evidence="1 2">
    <name type="scientific">Burkholderia singularis</name>
    <dbReference type="NCBI Taxonomy" id="1503053"/>
    <lineage>
        <taxon>Bacteria</taxon>
        <taxon>Pseudomonadati</taxon>
        <taxon>Pseudomonadota</taxon>
        <taxon>Betaproteobacteria</taxon>
        <taxon>Burkholderiales</taxon>
        <taxon>Burkholderiaceae</taxon>
        <taxon>Burkholderia</taxon>
        <taxon>pseudomallei group</taxon>
    </lineage>
</organism>
<protein>
    <submittedName>
        <fullName evidence="1">Uncharacterized protein</fullName>
    </submittedName>
</protein>
<proteinExistence type="predicted"/>
<accession>A0A238H780</accession>
<dbReference type="EMBL" id="FXAN01000067">
    <property type="protein sequence ID" value="SMG01108.1"/>
    <property type="molecule type" value="Genomic_DNA"/>
</dbReference>
<dbReference type="Proteomes" id="UP000198460">
    <property type="component" value="Unassembled WGS sequence"/>
</dbReference>
<evidence type="ECO:0000313" key="1">
    <source>
        <dbReference type="EMBL" id="SMG01108.1"/>
    </source>
</evidence>
<dbReference type="AlphaFoldDB" id="A0A238H780"/>
<reference evidence="1 2" key="1">
    <citation type="submission" date="2017-04" db="EMBL/GenBank/DDBJ databases">
        <authorList>
            <person name="Afonso C.L."/>
            <person name="Miller P.J."/>
            <person name="Scott M.A."/>
            <person name="Spackman E."/>
            <person name="Goraichik I."/>
            <person name="Dimitrov K.M."/>
            <person name="Suarez D.L."/>
            <person name="Swayne D.E."/>
        </authorList>
    </citation>
    <scope>NUCLEOTIDE SEQUENCE [LARGE SCALE GENOMIC DNA]</scope>
    <source>
        <strain evidence="1">LMG 28154</strain>
    </source>
</reference>
<name>A0A238H780_9BURK</name>
<sequence>MWCCLLQGEEKLVEMSNGGICDASHECEVRSAKCEYRLIEAWRLAFADRLGYFAPVEAAPT</sequence>
<evidence type="ECO:0000313" key="2">
    <source>
        <dbReference type="Proteomes" id="UP000198460"/>
    </source>
</evidence>